<comment type="caution">
    <text evidence="2">The sequence shown here is derived from an EMBL/GenBank/DDBJ whole genome shotgun (WGS) entry which is preliminary data.</text>
</comment>
<dbReference type="PROSITE" id="PS51257">
    <property type="entry name" value="PROKAR_LIPOPROTEIN"/>
    <property type="match status" value="1"/>
</dbReference>
<evidence type="ECO:0000313" key="3">
    <source>
        <dbReference type="Proteomes" id="UP000779809"/>
    </source>
</evidence>
<dbReference type="Proteomes" id="UP000779809">
    <property type="component" value="Unassembled WGS sequence"/>
</dbReference>
<dbReference type="EMBL" id="JACPNR010000004">
    <property type="protein sequence ID" value="MBI2677301.1"/>
    <property type="molecule type" value="Genomic_DNA"/>
</dbReference>
<name>A0A932A5Z1_9BACT</name>
<proteinExistence type="predicted"/>
<sequence length="366" mass="40731">MRKGVLLVLLSAMLLNTAISCGADRKYHFHWDYPAERLNDPGLKLWAISQVKTNDEYRVISSTRLNGSLPMRADASAILASGESDNWSWEVKAVPALLPSWQAWQRSPEIARRAQPPDDWGHPAATWEQAFARAHKLATYLLGRKPLPLRITVLLIPQDTAYDESFTDSGGSPVHMTFAFYYPAASAGDAGATARRFSALVEAVATTMHEYEHVLIYSQMIRPVGRDETDRSINNEANGLCWSYATTLALTSGTHTELQWTHATEVPTAFGVFKPGKKRRYSDAFSWAQFLGGRSTAAYLRDRGISDLLIRSNDAARMNTFVSVCRAMTQDPMDLTAGPYPSSRISYEQFFPSSLETDSHPKDSCP</sequence>
<evidence type="ECO:0000256" key="1">
    <source>
        <dbReference type="SAM" id="SignalP"/>
    </source>
</evidence>
<accession>A0A932A5Z1</accession>
<feature type="chain" id="PRO_5037436869" description="DUF1570 domain-containing protein" evidence="1">
    <location>
        <begin position="24"/>
        <end position="366"/>
    </location>
</feature>
<evidence type="ECO:0008006" key="4">
    <source>
        <dbReference type="Google" id="ProtNLM"/>
    </source>
</evidence>
<keyword evidence="1" id="KW-0732">Signal</keyword>
<organism evidence="2 3">
    <name type="scientific">Candidatus Korobacter versatilis</name>
    <dbReference type="NCBI Taxonomy" id="658062"/>
    <lineage>
        <taxon>Bacteria</taxon>
        <taxon>Pseudomonadati</taxon>
        <taxon>Acidobacteriota</taxon>
        <taxon>Terriglobia</taxon>
        <taxon>Terriglobales</taxon>
        <taxon>Candidatus Korobacteraceae</taxon>
        <taxon>Candidatus Korobacter</taxon>
    </lineage>
</organism>
<dbReference type="AlphaFoldDB" id="A0A932A5Z1"/>
<feature type="signal peptide" evidence="1">
    <location>
        <begin position="1"/>
        <end position="23"/>
    </location>
</feature>
<evidence type="ECO:0000313" key="2">
    <source>
        <dbReference type="EMBL" id="MBI2677301.1"/>
    </source>
</evidence>
<protein>
    <recommendedName>
        <fullName evidence="4">DUF1570 domain-containing protein</fullName>
    </recommendedName>
</protein>
<gene>
    <name evidence="2" type="ORF">HYX28_00815</name>
</gene>
<reference evidence="2" key="1">
    <citation type="submission" date="2020-07" db="EMBL/GenBank/DDBJ databases">
        <title>Huge and variable diversity of episymbiotic CPR bacteria and DPANN archaea in groundwater ecosystems.</title>
        <authorList>
            <person name="He C.Y."/>
            <person name="Keren R."/>
            <person name="Whittaker M."/>
            <person name="Farag I.F."/>
            <person name="Doudna J."/>
            <person name="Cate J.H.D."/>
            <person name="Banfield J.F."/>
        </authorList>
    </citation>
    <scope>NUCLEOTIDE SEQUENCE</scope>
    <source>
        <strain evidence="2">NC_groundwater_580_Pr5_B-0.1um_64_19</strain>
    </source>
</reference>